<reference evidence="2" key="1">
    <citation type="journal article" date="2017" name="BMC Genomics">
        <title>Gapless genome assembly of Colletotrichum higginsianum reveals chromosome structure and association of transposable elements with secondary metabolite gene clusters.</title>
        <authorList>
            <person name="Dallery J.-F."/>
            <person name="Lapalu N."/>
            <person name="Zampounis A."/>
            <person name="Pigne S."/>
            <person name="Luyten I."/>
            <person name="Amselem J."/>
            <person name="Wittenberg A.H.J."/>
            <person name="Zhou S."/>
            <person name="de Queiroz M.V."/>
            <person name="Robin G.P."/>
            <person name="Auger A."/>
            <person name="Hainaut M."/>
            <person name="Henrissat B."/>
            <person name="Kim K.-T."/>
            <person name="Lee Y.-H."/>
            <person name="Lespinet O."/>
            <person name="Schwartz D.C."/>
            <person name="Thon M.R."/>
            <person name="O'Connell R.J."/>
        </authorList>
    </citation>
    <scope>NUCLEOTIDE SEQUENCE [LARGE SCALE GENOMIC DNA]</scope>
    <source>
        <strain evidence="2">IMI 349063</strain>
    </source>
</reference>
<dbReference type="RefSeq" id="XP_018157209.1">
    <property type="nucleotide sequence ID" value="XM_018302431.1"/>
</dbReference>
<accession>A0A1B7Y9D1</accession>
<dbReference type="EMBL" id="LTAN01000005">
    <property type="protein sequence ID" value="OBR08691.1"/>
    <property type="molecule type" value="Genomic_DNA"/>
</dbReference>
<protein>
    <submittedName>
        <fullName evidence="1">Uncharacterized protein</fullName>
    </submittedName>
</protein>
<evidence type="ECO:0000313" key="1">
    <source>
        <dbReference type="EMBL" id="OBR08691.1"/>
    </source>
</evidence>
<dbReference type="GeneID" id="28866538"/>
<keyword evidence="2" id="KW-1185">Reference proteome</keyword>
<dbReference type="VEuPathDB" id="FungiDB:CH63R_07456"/>
<comment type="caution">
    <text evidence="1">The sequence shown here is derived from an EMBL/GenBank/DDBJ whole genome shotgun (WGS) entry which is preliminary data.</text>
</comment>
<dbReference type="KEGG" id="chig:CH63R_07456"/>
<sequence>MLLLLDDDEDRPRFLKCWDLRSSAADFWDDKTHPTARTAKGKEGKADGTRNTVFVDGLCFGLLHWHQRPGCRAMTSPTQAPRGWLQTSRPTNTTRSRASIILAEGWANRHIIAYAYNPEPLVLPDQ</sequence>
<organism evidence="1 2">
    <name type="scientific">Colletotrichum higginsianum (strain IMI 349063)</name>
    <name type="common">Crucifer anthracnose fungus</name>
    <dbReference type="NCBI Taxonomy" id="759273"/>
    <lineage>
        <taxon>Eukaryota</taxon>
        <taxon>Fungi</taxon>
        <taxon>Dikarya</taxon>
        <taxon>Ascomycota</taxon>
        <taxon>Pezizomycotina</taxon>
        <taxon>Sordariomycetes</taxon>
        <taxon>Hypocreomycetidae</taxon>
        <taxon>Glomerellales</taxon>
        <taxon>Glomerellaceae</taxon>
        <taxon>Colletotrichum</taxon>
        <taxon>Colletotrichum destructivum species complex</taxon>
    </lineage>
</organism>
<dbReference type="Proteomes" id="UP000092177">
    <property type="component" value="Chromosome 5"/>
</dbReference>
<dbReference type="AlphaFoldDB" id="A0A1B7Y9D1"/>
<proteinExistence type="predicted"/>
<evidence type="ECO:0000313" key="2">
    <source>
        <dbReference type="Proteomes" id="UP000092177"/>
    </source>
</evidence>
<gene>
    <name evidence="1" type="ORF">CH63R_07456</name>
</gene>
<name>A0A1B7Y9D1_COLHI</name>